<gene>
    <name evidence="2" type="ORF">M514_10669</name>
</gene>
<dbReference type="Pfam" id="PF03564">
    <property type="entry name" value="DUF1759"/>
    <property type="match status" value="1"/>
</dbReference>
<sequence>MPHLGHRMERGRKDPYQAVVKSMRASIKQLVPGDFIECRNVRTPLRDDPAESACNQIGRRKSDKKIFSSLPQRWKPVREVGLRPDVSAELSELTTRSNITPEFDQAFLNLHLDMVGTCGPLSRIPAVMDSKSPVKSPSENEVAMPSDISKSRRTHYRRLASLYCKRIEAILAEQGSRRVVKALPRRAQDAFECSEKLNDELTCDLDAEEAEAELGKQLNYLQKLEQTAEAVDTFLWPRAKETLSDVSQLESDNDGSSVSSDDTATQGAKSAHAEALEAGRSETPQLNAENVVALQAGHLPTDATMTGDAPDRWIDECVAGYAVPNVPYGRGCRRSTVRAEMDSYDGTASKWFSWIDLFKALVHDTAMSPGEKLAVLRSSLKGDCRDLVYGLGGGEDAYKEALRSLKVSCGRRYVIRAAHLQALDRLGPGKSPSQLKRFAERARTWILWTA</sequence>
<reference evidence="2" key="1">
    <citation type="journal article" date="2014" name="Nat. Genet.">
        <title>Genome and transcriptome of the porcine whipworm Trichuris suis.</title>
        <authorList>
            <person name="Jex A.R."/>
            <person name="Nejsum P."/>
            <person name="Schwarz E.M."/>
            <person name="Hu L."/>
            <person name="Young N.D."/>
            <person name="Hall R.S."/>
            <person name="Korhonen P.K."/>
            <person name="Liao S."/>
            <person name="Thamsborg S."/>
            <person name="Xia J."/>
            <person name="Xu P."/>
            <person name="Wang S."/>
            <person name="Scheerlinck J.P."/>
            <person name="Hofmann A."/>
            <person name="Sternberg P.W."/>
            <person name="Wang J."/>
            <person name="Gasser R.B."/>
        </authorList>
    </citation>
    <scope>NUCLEOTIDE SEQUENCE [LARGE SCALE GENOMIC DNA]</scope>
    <source>
        <strain evidence="2">DCEP-RM93F</strain>
    </source>
</reference>
<dbReference type="PANTHER" id="PTHR46903">
    <property type="entry name" value="C2H2-TYPE DOMAIN-CONTAINING PROTEIN"/>
    <property type="match status" value="1"/>
</dbReference>
<evidence type="ECO:0000256" key="1">
    <source>
        <dbReference type="SAM" id="MobiDB-lite"/>
    </source>
</evidence>
<accession>A0A085MY17</accession>
<dbReference type="EMBL" id="KL367602">
    <property type="protein sequence ID" value="KFD62113.1"/>
    <property type="molecule type" value="Genomic_DNA"/>
</dbReference>
<dbReference type="InterPro" id="IPR005312">
    <property type="entry name" value="DUF1759"/>
</dbReference>
<name>A0A085MY17_9BILA</name>
<proteinExistence type="predicted"/>
<evidence type="ECO:0000313" key="2">
    <source>
        <dbReference type="EMBL" id="KFD62113.1"/>
    </source>
</evidence>
<protein>
    <submittedName>
        <fullName evidence="2">Uncharacterized protein</fullName>
    </submittedName>
</protein>
<feature type="compositionally biased region" description="Basic and acidic residues" evidence="1">
    <location>
        <begin position="271"/>
        <end position="280"/>
    </location>
</feature>
<feature type="region of interest" description="Disordered" evidence="1">
    <location>
        <begin position="245"/>
        <end position="286"/>
    </location>
</feature>
<dbReference type="PANTHER" id="PTHR46903:SF1">
    <property type="entry name" value="CCHC-TYPE DOMAIN-CONTAINING PROTEIN"/>
    <property type="match status" value="1"/>
</dbReference>
<organism evidence="2">
    <name type="scientific">Trichuris suis</name>
    <name type="common">pig whipworm</name>
    <dbReference type="NCBI Taxonomy" id="68888"/>
    <lineage>
        <taxon>Eukaryota</taxon>
        <taxon>Metazoa</taxon>
        <taxon>Ecdysozoa</taxon>
        <taxon>Nematoda</taxon>
        <taxon>Enoplea</taxon>
        <taxon>Dorylaimia</taxon>
        <taxon>Trichinellida</taxon>
        <taxon>Trichuridae</taxon>
        <taxon>Trichuris</taxon>
    </lineage>
</organism>
<dbReference type="AlphaFoldDB" id="A0A085MY17"/>
<dbReference type="Proteomes" id="UP000030758">
    <property type="component" value="Unassembled WGS sequence"/>
</dbReference>